<gene>
    <name evidence="1" type="ORF">HCZ30_03545</name>
</gene>
<name>A0ABX0VW95_9RHOB</name>
<evidence type="ECO:0008006" key="3">
    <source>
        <dbReference type="Google" id="ProtNLM"/>
    </source>
</evidence>
<evidence type="ECO:0000313" key="2">
    <source>
        <dbReference type="Proteomes" id="UP000709466"/>
    </source>
</evidence>
<organism evidence="1 2">
    <name type="scientific">Marivivens donghaensis</name>
    <dbReference type="NCBI Taxonomy" id="1699413"/>
    <lineage>
        <taxon>Bacteria</taxon>
        <taxon>Pseudomonadati</taxon>
        <taxon>Pseudomonadota</taxon>
        <taxon>Alphaproteobacteria</taxon>
        <taxon>Rhodobacterales</taxon>
        <taxon>Paracoccaceae</taxon>
        <taxon>Marivivens group</taxon>
        <taxon>Marivivens</taxon>
    </lineage>
</organism>
<protein>
    <recommendedName>
        <fullName evidence="3">Lipopolysaccharide export system protein LptC</fullName>
    </recommendedName>
</protein>
<dbReference type="Proteomes" id="UP000709466">
    <property type="component" value="Unassembled WGS sequence"/>
</dbReference>
<comment type="caution">
    <text evidence="1">The sequence shown here is derived from an EMBL/GenBank/DDBJ whole genome shotgun (WGS) entry which is preliminary data.</text>
</comment>
<dbReference type="EMBL" id="JAATOP010000002">
    <property type="protein sequence ID" value="NIY71507.1"/>
    <property type="molecule type" value="Genomic_DNA"/>
</dbReference>
<accession>A0ABX0VW95</accession>
<reference evidence="1 2" key="1">
    <citation type="submission" date="2020-03" db="EMBL/GenBank/DDBJ databases">
        <title>Bacterial isolates of synthetic phycosphere.</title>
        <authorList>
            <person name="Fu H."/>
            <person name="Moran M.A."/>
        </authorList>
    </citation>
    <scope>NUCLEOTIDE SEQUENCE [LARGE SCALE GENOMIC DNA]</scope>
    <source>
        <strain evidence="1 2">HF1</strain>
    </source>
</reference>
<keyword evidence="2" id="KW-1185">Reference proteome</keyword>
<proteinExistence type="predicted"/>
<dbReference type="RefSeq" id="WP_167636396.1">
    <property type="nucleotide sequence ID" value="NZ_JAATOP010000002.1"/>
</dbReference>
<evidence type="ECO:0000313" key="1">
    <source>
        <dbReference type="EMBL" id="NIY71507.1"/>
    </source>
</evidence>
<sequence>MPNNSYSRFVSYAKVILPLASLALLSTLFLFARTNSDVDTIPYAEIEDIASKPRLAGPNISGVTVDGDTFAVSAKVARPLEDSSAFAVEQIAINLQTGDGRSVNIGAGVGEVDTSSRLVNLHNLVRLDATDGYLMETQGLNADLDAGTVESIAPLEVRAPYGALTAGHLSITRGSEGAHIVFNQGVRLVYQPQQ</sequence>